<gene>
    <name evidence="1" type="ORF">FIV34_16500</name>
</gene>
<dbReference type="KEGG" id="lpy:FIV34_16500"/>
<dbReference type="RefSeq" id="WP_139984617.1">
    <property type="nucleotide sequence ID" value="NZ_CP041046.1"/>
</dbReference>
<reference evidence="1 2" key="1">
    <citation type="submission" date="2019-06" db="EMBL/GenBank/DDBJ databases">
        <title>A complete genome sequence for Luteibacter pinisoli MAH-14.</title>
        <authorList>
            <person name="Baltrus D.A."/>
        </authorList>
    </citation>
    <scope>NUCLEOTIDE SEQUENCE [LARGE SCALE GENOMIC DNA]</scope>
    <source>
        <strain evidence="1 2">MAH-14</strain>
    </source>
</reference>
<evidence type="ECO:0000313" key="1">
    <source>
        <dbReference type="EMBL" id="QDE40692.1"/>
    </source>
</evidence>
<protein>
    <submittedName>
        <fullName evidence="1">Uncharacterized protein</fullName>
    </submittedName>
</protein>
<name>A0A4Y5Z5J0_9GAMM</name>
<dbReference type="Proteomes" id="UP000316093">
    <property type="component" value="Chromosome"/>
</dbReference>
<evidence type="ECO:0000313" key="2">
    <source>
        <dbReference type="Proteomes" id="UP000316093"/>
    </source>
</evidence>
<sequence>MNNEAAIDSGEARVLSRFLARKLSAEELEMISGGSCGWPTASTCSASDHNPCDLDNCDMGN</sequence>
<proteinExistence type="predicted"/>
<keyword evidence="2" id="KW-1185">Reference proteome</keyword>
<dbReference type="AlphaFoldDB" id="A0A4Y5Z5J0"/>
<accession>A0A4Y5Z5J0</accession>
<dbReference type="EMBL" id="CP041046">
    <property type="protein sequence ID" value="QDE40692.1"/>
    <property type="molecule type" value="Genomic_DNA"/>
</dbReference>
<organism evidence="1 2">
    <name type="scientific">Luteibacter pinisoli</name>
    <dbReference type="NCBI Taxonomy" id="2589080"/>
    <lineage>
        <taxon>Bacteria</taxon>
        <taxon>Pseudomonadati</taxon>
        <taxon>Pseudomonadota</taxon>
        <taxon>Gammaproteobacteria</taxon>
        <taxon>Lysobacterales</taxon>
        <taxon>Rhodanobacteraceae</taxon>
        <taxon>Luteibacter</taxon>
    </lineage>
</organism>